<reference evidence="2 3" key="1">
    <citation type="submission" date="2014-04" db="EMBL/GenBank/DDBJ databases">
        <authorList>
            <consortium name="DOE Joint Genome Institute"/>
            <person name="Kuo A."/>
            <person name="Kohler A."/>
            <person name="Nagy L.G."/>
            <person name="Floudas D."/>
            <person name="Copeland A."/>
            <person name="Barry K.W."/>
            <person name="Cichocki N."/>
            <person name="Veneault-Fourrey C."/>
            <person name="LaButti K."/>
            <person name="Lindquist E.A."/>
            <person name="Lipzen A."/>
            <person name="Lundell T."/>
            <person name="Morin E."/>
            <person name="Murat C."/>
            <person name="Sun H."/>
            <person name="Tunlid A."/>
            <person name="Henrissat B."/>
            <person name="Grigoriev I.V."/>
            <person name="Hibbett D.S."/>
            <person name="Martin F."/>
            <person name="Nordberg H.P."/>
            <person name="Cantor M.N."/>
            <person name="Hua S.X."/>
        </authorList>
    </citation>
    <scope>NUCLEOTIDE SEQUENCE [LARGE SCALE GENOMIC DNA]</scope>
    <source>
        <strain evidence="2 3">Foug A</strain>
    </source>
</reference>
<protein>
    <submittedName>
        <fullName evidence="2">Uncharacterized protein</fullName>
    </submittedName>
</protein>
<proteinExistence type="predicted"/>
<evidence type="ECO:0000313" key="2">
    <source>
        <dbReference type="EMBL" id="KIM62545.1"/>
    </source>
</evidence>
<evidence type="ECO:0000256" key="1">
    <source>
        <dbReference type="SAM" id="Phobius"/>
    </source>
</evidence>
<feature type="transmembrane region" description="Helical" evidence="1">
    <location>
        <begin position="50"/>
        <end position="67"/>
    </location>
</feature>
<name>A0A0C3DPJ2_9AGAM</name>
<accession>A0A0C3DPJ2</accession>
<dbReference type="AlphaFoldDB" id="A0A0C3DPJ2"/>
<reference evidence="3" key="2">
    <citation type="submission" date="2015-01" db="EMBL/GenBank/DDBJ databases">
        <title>Evolutionary Origins and Diversification of the Mycorrhizal Mutualists.</title>
        <authorList>
            <consortium name="DOE Joint Genome Institute"/>
            <consortium name="Mycorrhizal Genomics Consortium"/>
            <person name="Kohler A."/>
            <person name="Kuo A."/>
            <person name="Nagy L.G."/>
            <person name="Floudas D."/>
            <person name="Copeland A."/>
            <person name="Barry K.W."/>
            <person name="Cichocki N."/>
            <person name="Veneault-Fourrey C."/>
            <person name="LaButti K."/>
            <person name="Lindquist E.A."/>
            <person name="Lipzen A."/>
            <person name="Lundell T."/>
            <person name="Morin E."/>
            <person name="Murat C."/>
            <person name="Riley R."/>
            <person name="Ohm R."/>
            <person name="Sun H."/>
            <person name="Tunlid A."/>
            <person name="Henrissat B."/>
            <person name="Grigoriev I.V."/>
            <person name="Hibbett D.S."/>
            <person name="Martin F."/>
        </authorList>
    </citation>
    <scope>NUCLEOTIDE SEQUENCE [LARGE SCALE GENOMIC DNA]</scope>
    <source>
        <strain evidence="3">Foug A</strain>
    </source>
</reference>
<feature type="transmembrane region" description="Helical" evidence="1">
    <location>
        <begin position="12"/>
        <end position="30"/>
    </location>
</feature>
<gene>
    <name evidence="2" type="ORF">SCLCIDRAFT_806660</name>
</gene>
<keyword evidence="3" id="KW-1185">Reference proteome</keyword>
<dbReference type="HOGENOM" id="CLU_1723427_0_0_1"/>
<dbReference type="EMBL" id="KN822042">
    <property type="protein sequence ID" value="KIM62545.1"/>
    <property type="molecule type" value="Genomic_DNA"/>
</dbReference>
<evidence type="ECO:0000313" key="3">
    <source>
        <dbReference type="Proteomes" id="UP000053989"/>
    </source>
</evidence>
<organism evidence="2 3">
    <name type="scientific">Scleroderma citrinum Foug A</name>
    <dbReference type="NCBI Taxonomy" id="1036808"/>
    <lineage>
        <taxon>Eukaryota</taxon>
        <taxon>Fungi</taxon>
        <taxon>Dikarya</taxon>
        <taxon>Basidiomycota</taxon>
        <taxon>Agaricomycotina</taxon>
        <taxon>Agaricomycetes</taxon>
        <taxon>Agaricomycetidae</taxon>
        <taxon>Boletales</taxon>
        <taxon>Sclerodermatineae</taxon>
        <taxon>Sclerodermataceae</taxon>
        <taxon>Scleroderma</taxon>
    </lineage>
</organism>
<keyword evidence="1" id="KW-0472">Membrane</keyword>
<sequence>MLLRGSLALTHLRSFYLSMSVVFITIFMDTIHDTRRLGSISCPASVMEPFWILSTLLMFGLTCRYEAGGRALVYRTSPALLWVGATCWPTLKTLSCLCSTAFATALSKVTRTVLGHHIATHNFGYGCIEGLRGSALNIGDSEEFYFRNWIHR</sequence>
<dbReference type="Proteomes" id="UP000053989">
    <property type="component" value="Unassembled WGS sequence"/>
</dbReference>
<keyword evidence="1" id="KW-1133">Transmembrane helix</keyword>
<dbReference type="InParanoid" id="A0A0C3DPJ2"/>
<keyword evidence="1" id="KW-0812">Transmembrane</keyword>
<dbReference type="OrthoDB" id="10004661at2759"/>